<dbReference type="SUPFAM" id="SSF55753">
    <property type="entry name" value="Actin depolymerizing proteins"/>
    <property type="match status" value="1"/>
</dbReference>
<dbReference type="FunFam" id="3.40.20.10:FF:000044">
    <property type="entry name" value="Cofilin/actin-depolymerizing factor homolog"/>
    <property type="match status" value="1"/>
</dbReference>
<organism evidence="4 5">
    <name type="scientific">Penaeus vannamei</name>
    <name type="common">Whiteleg shrimp</name>
    <name type="synonym">Litopenaeus vannamei</name>
    <dbReference type="NCBI Taxonomy" id="6689"/>
    <lineage>
        <taxon>Eukaryota</taxon>
        <taxon>Metazoa</taxon>
        <taxon>Ecdysozoa</taxon>
        <taxon>Arthropoda</taxon>
        <taxon>Crustacea</taxon>
        <taxon>Multicrustacea</taxon>
        <taxon>Malacostraca</taxon>
        <taxon>Eumalacostraca</taxon>
        <taxon>Eucarida</taxon>
        <taxon>Decapoda</taxon>
        <taxon>Dendrobranchiata</taxon>
        <taxon>Penaeoidea</taxon>
        <taxon>Penaeidae</taxon>
        <taxon>Penaeus</taxon>
    </lineage>
</organism>
<dbReference type="GO" id="GO:0030042">
    <property type="term" value="P:actin filament depolymerization"/>
    <property type="evidence" value="ECO:0007669"/>
    <property type="project" value="InterPro"/>
</dbReference>
<dbReference type="OrthoDB" id="10249245at2759"/>
<dbReference type="InterPro" id="IPR029006">
    <property type="entry name" value="ADF-H/Gelsolin-like_dom_sf"/>
</dbReference>
<dbReference type="InterPro" id="IPR017904">
    <property type="entry name" value="ADF/Cofilin"/>
</dbReference>
<dbReference type="Gene3D" id="3.40.20.10">
    <property type="entry name" value="Severin"/>
    <property type="match status" value="1"/>
</dbReference>
<evidence type="ECO:0000256" key="2">
    <source>
        <dbReference type="ARBA" id="ARBA00023203"/>
    </source>
</evidence>
<evidence type="ECO:0000256" key="1">
    <source>
        <dbReference type="ARBA" id="ARBA00006844"/>
    </source>
</evidence>
<dbReference type="CDD" id="cd11286">
    <property type="entry name" value="ADF_cofilin_like"/>
    <property type="match status" value="1"/>
</dbReference>
<dbReference type="PANTHER" id="PTHR11913">
    <property type="entry name" value="COFILIN-RELATED"/>
    <property type="match status" value="1"/>
</dbReference>
<comment type="caution">
    <text evidence="4">The sequence shown here is derived from an EMBL/GenBank/DDBJ whole genome shotgun (WGS) entry which is preliminary data.</text>
</comment>
<proteinExistence type="inferred from homology"/>
<dbReference type="STRING" id="6689.A0A3R7Q305"/>
<evidence type="ECO:0000313" key="5">
    <source>
        <dbReference type="Proteomes" id="UP000283509"/>
    </source>
</evidence>
<reference evidence="4 5" key="2">
    <citation type="submission" date="2019-01" db="EMBL/GenBank/DDBJ databases">
        <title>The decoding of complex shrimp genome reveals the adaptation for benthos swimmer, frequently molting mechanism and breeding impact on genome.</title>
        <authorList>
            <person name="Sun Y."/>
            <person name="Gao Y."/>
            <person name="Yu Y."/>
        </authorList>
    </citation>
    <scope>NUCLEOTIDE SEQUENCE [LARGE SCALE GENOMIC DNA]</scope>
    <source>
        <tissue evidence="4">Muscle</tissue>
    </source>
</reference>
<keyword evidence="5" id="KW-1185">Reference proteome</keyword>
<dbReference type="GO" id="GO:0003779">
    <property type="term" value="F:actin binding"/>
    <property type="evidence" value="ECO:0007669"/>
    <property type="project" value="UniProtKB-KW"/>
</dbReference>
<reference evidence="4 5" key="1">
    <citation type="submission" date="2018-04" db="EMBL/GenBank/DDBJ databases">
        <authorList>
            <person name="Zhang X."/>
            <person name="Yuan J."/>
            <person name="Li F."/>
            <person name="Xiang J."/>
        </authorList>
    </citation>
    <scope>NUCLEOTIDE SEQUENCE [LARGE SCALE GENOMIC DNA]</scope>
    <source>
        <tissue evidence="4">Muscle</tissue>
    </source>
</reference>
<dbReference type="InterPro" id="IPR002108">
    <property type="entry name" value="ADF-H"/>
</dbReference>
<evidence type="ECO:0000313" key="4">
    <source>
        <dbReference type="EMBL" id="ROT67210.1"/>
    </source>
</evidence>
<dbReference type="Pfam" id="PF00241">
    <property type="entry name" value="Cofilin_ADF"/>
    <property type="match status" value="1"/>
</dbReference>
<protein>
    <submittedName>
        <fullName evidence="4">Cofilin/actin-depolymerizing factor</fullName>
    </submittedName>
</protein>
<dbReference type="SMART" id="SM00102">
    <property type="entry name" value="ADF"/>
    <property type="match status" value="1"/>
</dbReference>
<keyword evidence="2" id="KW-0009">Actin-binding</keyword>
<dbReference type="Proteomes" id="UP000283509">
    <property type="component" value="Unassembled WGS sequence"/>
</dbReference>
<dbReference type="EMBL" id="QCYY01002833">
    <property type="protein sequence ID" value="ROT67210.1"/>
    <property type="molecule type" value="Genomic_DNA"/>
</dbReference>
<name>A0A3R7Q305_PENVA</name>
<dbReference type="PROSITE" id="PS51263">
    <property type="entry name" value="ADF_H"/>
    <property type="match status" value="1"/>
</dbReference>
<feature type="domain" description="ADF-H" evidence="3">
    <location>
        <begin position="4"/>
        <end position="143"/>
    </location>
</feature>
<sequence>MASGVQVADACTQAFLDIKKNKKYRYIIFHIKDEKVIDIEKYGDRDSSYDDYLKHLEELGPDQCRYGLYDFEYEHQCQGTSDRTPKQKLFLMSWCPDTAKIKKKMLYSSSFDALKSACEGIGKYIQATDMAEASYECVLEKLRSTDRA</sequence>
<dbReference type="GO" id="GO:0015629">
    <property type="term" value="C:actin cytoskeleton"/>
    <property type="evidence" value="ECO:0007669"/>
    <property type="project" value="InterPro"/>
</dbReference>
<comment type="similarity">
    <text evidence="1">Belongs to the actin-binding proteins ADF family.</text>
</comment>
<dbReference type="AlphaFoldDB" id="A0A3R7Q305"/>
<gene>
    <name evidence="4" type="ORF">C7M84_014722</name>
</gene>
<accession>A0A3R7Q305</accession>
<evidence type="ECO:0000259" key="3">
    <source>
        <dbReference type="PROSITE" id="PS51263"/>
    </source>
</evidence>